<dbReference type="PANTHER" id="PTHR43861">
    <property type="entry name" value="TRANS-ACONITATE 2-METHYLTRANSFERASE-RELATED"/>
    <property type="match status" value="1"/>
</dbReference>
<organism evidence="2">
    <name type="scientific">candidate division WOR-3 bacterium</name>
    <dbReference type="NCBI Taxonomy" id="2052148"/>
    <lineage>
        <taxon>Bacteria</taxon>
        <taxon>Bacteria division WOR-3</taxon>
    </lineage>
</organism>
<accession>A0A7V1EIT6</accession>
<keyword evidence="2" id="KW-0808">Transferase</keyword>
<reference evidence="2" key="1">
    <citation type="journal article" date="2020" name="mSystems">
        <title>Genome- and Community-Level Interaction Insights into Carbon Utilization and Element Cycling Functions of Hydrothermarchaeota in Hydrothermal Sediment.</title>
        <authorList>
            <person name="Zhou Z."/>
            <person name="Liu Y."/>
            <person name="Xu W."/>
            <person name="Pan J."/>
            <person name="Luo Z.H."/>
            <person name="Li M."/>
        </authorList>
    </citation>
    <scope>NUCLEOTIDE SEQUENCE [LARGE SCALE GENOMIC DNA]</scope>
    <source>
        <strain evidence="2">SpSt-258</strain>
    </source>
</reference>
<proteinExistence type="predicted"/>
<dbReference type="InterPro" id="IPR013216">
    <property type="entry name" value="Methyltransf_11"/>
</dbReference>
<dbReference type="GO" id="GO:0008757">
    <property type="term" value="F:S-adenosylmethionine-dependent methyltransferase activity"/>
    <property type="evidence" value="ECO:0007669"/>
    <property type="project" value="InterPro"/>
</dbReference>
<comment type="caution">
    <text evidence="2">The sequence shown here is derived from an EMBL/GenBank/DDBJ whole genome shotgun (WGS) entry which is preliminary data.</text>
</comment>
<feature type="domain" description="Methyltransferase type 11" evidence="1">
    <location>
        <begin position="60"/>
        <end position="154"/>
    </location>
</feature>
<evidence type="ECO:0000259" key="1">
    <source>
        <dbReference type="Pfam" id="PF08241"/>
    </source>
</evidence>
<keyword evidence="2" id="KW-0489">Methyltransferase</keyword>
<dbReference type="AlphaFoldDB" id="A0A7V1EIT6"/>
<dbReference type="CDD" id="cd02440">
    <property type="entry name" value="AdoMet_MTases"/>
    <property type="match status" value="1"/>
</dbReference>
<dbReference type="EMBL" id="DSKY01000022">
    <property type="protein sequence ID" value="HDY60059.1"/>
    <property type="molecule type" value="Genomic_DNA"/>
</dbReference>
<protein>
    <submittedName>
        <fullName evidence="2">Class I SAM-dependent methyltransferase</fullName>
    </submittedName>
</protein>
<dbReference type="Gene3D" id="3.40.50.150">
    <property type="entry name" value="Vaccinia Virus protein VP39"/>
    <property type="match status" value="1"/>
</dbReference>
<dbReference type="InterPro" id="IPR029063">
    <property type="entry name" value="SAM-dependent_MTases_sf"/>
</dbReference>
<sequence length="268" mass="31413">MKRKVYTPSPECALTGQPNIDIWNQEYIINPFIGVESVFKSEEWNIMLKFNILNKELKILEAGCGNGKWIKALYGLVKHIYGIDFATTGLKAIKEVIPDALVVQGDVRHLPYKDCSFDLILSWGVMEHFENFDDVNIVLKESHRCLNEGGILIVSVPYLSLNRLFNPQVVARRFASRINWLRKIFKKGKKQFFQYELTISEFKKKIILNNFKIKHYELFWLDLGLRDDFRGLYPFVKYPIEFFSRIAQFKKSVNFAFAAFMLFICQKI</sequence>
<dbReference type="GO" id="GO:0032259">
    <property type="term" value="P:methylation"/>
    <property type="evidence" value="ECO:0007669"/>
    <property type="project" value="UniProtKB-KW"/>
</dbReference>
<name>A0A7V1EIT6_UNCW3</name>
<dbReference type="Pfam" id="PF08241">
    <property type="entry name" value="Methyltransf_11"/>
    <property type="match status" value="1"/>
</dbReference>
<dbReference type="SUPFAM" id="SSF53335">
    <property type="entry name" value="S-adenosyl-L-methionine-dependent methyltransferases"/>
    <property type="match status" value="1"/>
</dbReference>
<evidence type="ECO:0000313" key="2">
    <source>
        <dbReference type="EMBL" id="HDY60059.1"/>
    </source>
</evidence>
<gene>
    <name evidence="2" type="ORF">ENP86_11040</name>
</gene>